<comment type="caution">
    <text evidence="1">The sequence shown here is derived from an EMBL/GenBank/DDBJ whole genome shotgun (WGS) entry which is preliminary data.</text>
</comment>
<reference evidence="1 2" key="1">
    <citation type="submission" date="2024-01" db="EMBL/GenBank/DDBJ databases">
        <title>The genomes of 5 underutilized Papilionoideae crops provide insights into root nodulation and disease resistanc.</title>
        <authorList>
            <person name="Jiang F."/>
        </authorList>
    </citation>
    <scope>NUCLEOTIDE SEQUENCE [LARGE SCALE GENOMIC DNA]</scope>
    <source>
        <strain evidence="1">LVBAO_FW01</strain>
        <tissue evidence="1">Leaves</tissue>
    </source>
</reference>
<proteinExistence type="predicted"/>
<evidence type="ECO:0000313" key="2">
    <source>
        <dbReference type="Proteomes" id="UP001367508"/>
    </source>
</evidence>
<name>A0AAN9RB05_CANGL</name>
<organism evidence="1 2">
    <name type="scientific">Canavalia gladiata</name>
    <name type="common">Sword bean</name>
    <name type="synonym">Dolichos gladiatus</name>
    <dbReference type="NCBI Taxonomy" id="3824"/>
    <lineage>
        <taxon>Eukaryota</taxon>
        <taxon>Viridiplantae</taxon>
        <taxon>Streptophyta</taxon>
        <taxon>Embryophyta</taxon>
        <taxon>Tracheophyta</taxon>
        <taxon>Spermatophyta</taxon>
        <taxon>Magnoliopsida</taxon>
        <taxon>eudicotyledons</taxon>
        <taxon>Gunneridae</taxon>
        <taxon>Pentapetalae</taxon>
        <taxon>rosids</taxon>
        <taxon>fabids</taxon>
        <taxon>Fabales</taxon>
        <taxon>Fabaceae</taxon>
        <taxon>Papilionoideae</taxon>
        <taxon>50 kb inversion clade</taxon>
        <taxon>NPAAA clade</taxon>
        <taxon>indigoferoid/millettioid clade</taxon>
        <taxon>Phaseoleae</taxon>
        <taxon>Canavalia</taxon>
    </lineage>
</organism>
<dbReference type="Proteomes" id="UP001367508">
    <property type="component" value="Unassembled WGS sequence"/>
</dbReference>
<gene>
    <name evidence="1" type="ORF">VNO77_02149</name>
</gene>
<dbReference type="EMBL" id="JAYMYQ010000001">
    <property type="protein sequence ID" value="KAK7360168.1"/>
    <property type="molecule type" value="Genomic_DNA"/>
</dbReference>
<accession>A0AAN9RB05</accession>
<evidence type="ECO:0000313" key="1">
    <source>
        <dbReference type="EMBL" id="KAK7360168.1"/>
    </source>
</evidence>
<keyword evidence="2" id="KW-1185">Reference proteome</keyword>
<protein>
    <submittedName>
        <fullName evidence="1">Uncharacterized protein</fullName>
    </submittedName>
</protein>
<dbReference type="AlphaFoldDB" id="A0AAN9RB05"/>
<sequence>MQTAMQVLAHVDEEGMPGTSHATLTTAQDLASFMVHENRTMISVEFVPLHAVTITSYAIAANTNATDSQTPRTACFLIMLKIKEPVDNFELRNLEEDEKQRSRL</sequence>